<protein>
    <submittedName>
        <fullName evidence="1">Uncharacterized protein</fullName>
    </submittedName>
</protein>
<dbReference type="Pfam" id="PF14412">
    <property type="entry name" value="AHH"/>
    <property type="match status" value="1"/>
</dbReference>
<dbReference type="EMBL" id="MN740286">
    <property type="protein sequence ID" value="QHT98036.1"/>
    <property type="molecule type" value="Genomic_DNA"/>
</dbReference>
<accession>A0A6C0IZZ6</accession>
<dbReference type="InterPro" id="IPR032871">
    <property type="entry name" value="AHH_dom_containing"/>
</dbReference>
<dbReference type="AlphaFoldDB" id="A0A6C0IZZ6"/>
<organism evidence="1">
    <name type="scientific">viral metagenome</name>
    <dbReference type="NCBI Taxonomy" id="1070528"/>
    <lineage>
        <taxon>unclassified sequences</taxon>
        <taxon>metagenomes</taxon>
        <taxon>organismal metagenomes</taxon>
    </lineage>
</organism>
<name>A0A6C0IZZ6_9ZZZZ</name>
<sequence length="134" mass="15943">MYLVLIALLMSWSPLCRIPKSTFKQIKQRFSIAPLVQIHHIIPRQFRNHPVVVDFKIENGHNYMLMPNVLGKELINTCRPNHQGGHEAYNRYVQERLQHIYSTKDPNEYLYCVQNLSYYLRNELCNGCKNIPWK</sequence>
<reference evidence="1" key="1">
    <citation type="journal article" date="2020" name="Nature">
        <title>Giant virus diversity and host interactions through global metagenomics.</title>
        <authorList>
            <person name="Schulz F."/>
            <person name="Roux S."/>
            <person name="Paez-Espino D."/>
            <person name="Jungbluth S."/>
            <person name="Walsh D.A."/>
            <person name="Denef V.J."/>
            <person name="McMahon K.D."/>
            <person name="Konstantinidis K.T."/>
            <person name="Eloe-Fadrosh E.A."/>
            <person name="Kyrpides N.C."/>
            <person name="Woyke T."/>
        </authorList>
    </citation>
    <scope>NUCLEOTIDE SEQUENCE</scope>
    <source>
        <strain evidence="1">GVMAG-M-3300025626-8</strain>
    </source>
</reference>
<proteinExistence type="predicted"/>
<evidence type="ECO:0000313" key="1">
    <source>
        <dbReference type="EMBL" id="QHT98036.1"/>
    </source>
</evidence>